<dbReference type="InterPro" id="IPR006176">
    <property type="entry name" value="3-OHacyl-CoA_DH_NAD-bd"/>
</dbReference>
<evidence type="ECO:0000256" key="8">
    <source>
        <dbReference type="ARBA" id="ARBA00023027"/>
    </source>
</evidence>
<dbReference type="SUPFAM" id="SSF51735">
    <property type="entry name" value="NAD(P)-binding Rossmann-fold domains"/>
    <property type="match status" value="1"/>
</dbReference>
<evidence type="ECO:0000259" key="15">
    <source>
        <dbReference type="Pfam" id="PF02737"/>
    </source>
</evidence>
<keyword evidence="8" id="KW-0520">NAD</keyword>
<dbReference type="Gene3D" id="3.40.50.720">
    <property type="entry name" value="NAD(P)-binding Rossmann-like Domain"/>
    <property type="match status" value="1"/>
</dbReference>
<evidence type="ECO:0000259" key="14">
    <source>
        <dbReference type="Pfam" id="PF00725"/>
    </source>
</evidence>
<feature type="domain" description="3-hydroxyacyl-CoA dehydrogenase NAD binding" evidence="15">
    <location>
        <begin position="301"/>
        <end position="478"/>
    </location>
</feature>
<dbReference type="STRING" id="1123071.SAMN02745181_1480"/>
<evidence type="ECO:0000256" key="7">
    <source>
        <dbReference type="ARBA" id="ARBA00023002"/>
    </source>
</evidence>
<protein>
    <recommendedName>
        <fullName evidence="4">enoyl-CoA hydratase</fullName>
        <ecNumber evidence="4">4.2.1.17</ecNumber>
    </recommendedName>
</protein>
<keyword evidence="17" id="KW-1185">Reference proteome</keyword>
<dbReference type="FunCoup" id="A0A1M6HIE0">
    <property type="interactions" value="245"/>
</dbReference>
<dbReference type="UniPathway" id="UPA00659"/>
<dbReference type="InterPro" id="IPR036291">
    <property type="entry name" value="NAD(P)-bd_dom_sf"/>
</dbReference>
<dbReference type="PANTHER" id="PTHR43612:SF3">
    <property type="entry name" value="TRIFUNCTIONAL ENZYME SUBUNIT ALPHA, MITOCHONDRIAL"/>
    <property type="match status" value="1"/>
</dbReference>
<evidence type="ECO:0000256" key="13">
    <source>
        <dbReference type="RuleBase" id="RU003707"/>
    </source>
</evidence>
<dbReference type="GO" id="GO:0016509">
    <property type="term" value="F:long-chain (3S)-3-hydroxyacyl-CoA dehydrogenase (NAD+) activity"/>
    <property type="evidence" value="ECO:0007669"/>
    <property type="project" value="TreeGrafter"/>
</dbReference>
<evidence type="ECO:0000256" key="2">
    <source>
        <dbReference type="ARBA" id="ARBA00007005"/>
    </source>
</evidence>
<dbReference type="EMBL" id="FQYR01000003">
    <property type="protein sequence ID" value="SHJ21899.1"/>
    <property type="molecule type" value="Genomic_DNA"/>
</dbReference>
<evidence type="ECO:0000256" key="5">
    <source>
        <dbReference type="ARBA" id="ARBA00022832"/>
    </source>
</evidence>
<dbReference type="Pfam" id="PF00725">
    <property type="entry name" value="3HCDH"/>
    <property type="match status" value="1"/>
</dbReference>
<dbReference type="GO" id="GO:0070403">
    <property type="term" value="F:NAD+ binding"/>
    <property type="evidence" value="ECO:0007669"/>
    <property type="project" value="InterPro"/>
</dbReference>
<dbReference type="CDD" id="cd06558">
    <property type="entry name" value="crotonase-like"/>
    <property type="match status" value="1"/>
</dbReference>
<comment type="pathway">
    <text evidence="1">Lipid metabolism; fatty acid beta-oxidation.</text>
</comment>
<dbReference type="Pfam" id="PF02737">
    <property type="entry name" value="3HCDH_N"/>
    <property type="match status" value="1"/>
</dbReference>
<dbReference type="InterPro" id="IPR006180">
    <property type="entry name" value="3-OHacyl-CoA_DH_CS"/>
</dbReference>
<dbReference type="InterPro" id="IPR050136">
    <property type="entry name" value="FA_oxidation_alpha_subunit"/>
</dbReference>
<sequence length="657" mass="71569">MNIELHQEKSTGILIFNRQDSSANIFDKAVLTELDERLDEIARDKSIQNLIITSSKPTIFIAGADIKSLFSAPPSEMNDLISLGQSVFNKLALLRITTVAAIHGACVGGGYELALACDYRVASDASCTRIGLPETQLGILPAWGGSTRLPALIGLSKALPLILGGKILKAKAALRKGMIDGVCPHENLLDYAHSFTVYPKREEPIHMLEHNPFSVAYIRKKATHDLLDKTRGHYPALLAATKVACDGVRASLLDSLNNEREAIIKLTSGPEAKQLINLFFLTERSKKLKPNKAEARATNKTAVIGSGVMGSGIAYWLSTRKKDVLLKDVNEEALAKGMGTIQNLYGGSVKRHILSKTEATAGLDRITATTKPVSLKDREIVIEAATENLELKKKIFATLDEQSSASTILATNTSALPIHELSKVIIHPERLVGIHFFNPVPRMKLVEVVQTDSTSDETLATAVKFVQSIGKLPVVVKDSPGFLVNRILLPYLVRAGEMFTDGAEPTLIDQAMLDFGMPMGPLRLLDEVGLDVSLHVAKTLAAAFPDRMAVPYILQEMIDKGMLGKKSGKGFYVYGKGHSEPNRDAIALRPNNRTPRDVQYQLTLLMSKEAAMCLDEGIATCAEDIDFAMVMGTGYAPFRGGPLRHADTTNLLDRSFY</sequence>
<keyword evidence="6" id="KW-0442">Lipid degradation</keyword>
<dbReference type="OrthoDB" id="9771883at2"/>
<dbReference type="Proteomes" id="UP000184510">
    <property type="component" value="Unassembled WGS sequence"/>
</dbReference>
<dbReference type="InterPro" id="IPR001753">
    <property type="entry name" value="Enoyl-CoA_hydra/iso"/>
</dbReference>
<dbReference type="PANTHER" id="PTHR43612">
    <property type="entry name" value="TRIFUNCTIONAL ENZYME SUBUNIT ALPHA"/>
    <property type="match status" value="1"/>
</dbReference>
<accession>A0A1M6HIE0</accession>
<gene>
    <name evidence="16" type="ORF">SAMN02745181_1480</name>
</gene>
<dbReference type="GO" id="GO:0004300">
    <property type="term" value="F:enoyl-CoA hydratase activity"/>
    <property type="evidence" value="ECO:0007669"/>
    <property type="project" value="UniProtKB-EC"/>
</dbReference>
<dbReference type="Pfam" id="PF00378">
    <property type="entry name" value="ECH_1"/>
    <property type="match status" value="1"/>
</dbReference>
<dbReference type="InterPro" id="IPR008927">
    <property type="entry name" value="6-PGluconate_DH-like_C_sf"/>
</dbReference>
<dbReference type="InterPro" id="IPR018376">
    <property type="entry name" value="Enoyl-CoA_hyd/isom_CS"/>
</dbReference>
<evidence type="ECO:0000313" key="17">
    <source>
        <dbReference type="Proteomes" id="UP000184510"/>
    </source>
</evidence>
<organism evidence="16 17">
    <name type="scientific">Rubritalea squalenifaciens DSM 18772</name>
    <dbReference type="NCBI Taxonomy" id="1123071"/>
    <lineage>
        <taxon>Bacteria</taxon>
        <taxon>Pseudomonadati</taxon>
        <taxon>Verrucomicrobiota</taxon>
        <taxon>Verrucomicrobiia</taxon>
        <taxon>Verrucomicrobiales</taxon>
        <taxon>Rubritaleaceae</taxon>
        <taxon>Rubritalea</taxon>
    </lineage>
</organism>
<dbReference type="SUPFAM" id="SSF52096">
    <property type="entry name" value="ClpP/crotonase"/>
    <property type="match status" value="1"/>
</dbReference>
<dbReference type="EC" id="4.2.1.17" evidence="4"/>
<comment type="similarity">
    <text evidence="13">Belongs to the enoyl-CoA hydratase/isomerase family.</text>
</comment>
<keyword evidence="10" id="KW-0456">Lyase</keyword>
<evidence type="ECO:0000256" key="12">
    <source>
        <dbReference type="ARBA" id="ARBA00049556"/>
    </source>
</evidence>
<dbReference type="InParanoid" id="A0A1M6HIE0"/>
<evidence type="ECO:0000256" key="10">
    <source>
        <dbReference type="ARBA" id="ARBA00023239"/>
    </source>
</evidence>
<dbReference type="PROSITE" id="PS00166">
    <property type="entry name" value="ENOYL_COA_HYDRATASE"/>
    <property type="match status" value="1"/>
</dbReference>
<dbReference type="RefSeq" id="WP_143158843.1">
    <property type="nucleotide sequence ID" value="NZ_FQYR01000003.1"/>
</dbReference>
<dbReference type="InterPro" id="IPR029045">
    <property type="entry name" value="ClpP/crotonase-like_dom_sf"/>
</dbReference>
<reference evidence="16 17" key="1">
    <citation type="submission" date="2016-11" db="EMBL/GenBank/DDBJ databases">
        <authorList>
            <person name="Jaros S."/>
            <person name="Januszkiewicz K."/>
            <person name="Wedrychowicz H."/>
        </authorList>
    </citation>
    <scope>NUCLEOTIDE SEQUENCE [LARGE SCALE GENOMIC DNA]</scope>
    <source>
        <strain evidence="16 17">DSM 18772</strain>
    </source>
</reference>
<feature type="domain" description="3-hydroxyacyl-CoA dehydrogenase C-terminal" evidence="14">
    <location>
        <begin position="481"/>
        <end position="574"/>
    </location>
</feature>
<evidence type="ECO:0000256" key="4">
    <source>
        <dbReference type="ARBA" id="ARBA00012076"/>
    </source>
</evidence>
<dbReference type="AlphaFoldDB" id="A0A1M6HIE0"/>
<proteinExistence type="inferred from homology"/>
<evidence type="ECO:0000256" key="11">
    <source>
        <dbReference type="ARBA" id="ARBA00023268"/>
    </source>
</evidence>
<dbReference type="SUPFAM" id="SSF48179">
    <property type="entry name" value="6-phosphogluconate dehydrogenase C-terminal domain-like"/>
    <property type="match status" value="2"/>
</dbReference>
<keyword evidence="9" id="KW-0443">Lipid metabolism</keyword>
<comment type="catalytic activity">
    <reaction evidence="12">
        <text>a (3S)-3-hydroxyacyl-CoA + NAD(+) = a 3-oxoacyl-CoA + NADH + H(+)</text>
        <dbReference type="Rhea" id="RHEA:22432"/>
        <dbReference type="ChEBI" id="CHEBI:15378"/>
        <dbReference type="ChEBI" id="CHEBI:57318"/>
        <dbReference type="ChEBI" id="CHEBI:57540"/>
        <dbReference type="ChEBI" id="CHEBI:57945"/>
        <dbReference type="ChEBI" id="CHEBI:90726"/>
        <dbReference type="EC" id="1.1.1.35"/>
    </reaction>
</comment>
<dbReference type="Gene3D" id="1.10.1040.50">
    <property type="match status" value="1"/>
</dbReference>
<keyword evidence="7" id="KW-0560">Oxidoreductase</keyword>
<dbReference type="InterPro" id="IPR006108">
    <property type="entry name" value="3HC_DH_C"/>
</dbReference>
<evidence type="ECO:0000256" key="9">
    <source>
        <dbReference type="ARBA" id="ARBA00023098"/>
    </source>
</evidence>
<dbReference type="FunFam" id="3.40.50.720:FF:000009">
    <property type="entry name" value="Fatty oxidation complex, alpha subunit"/>
    <property type="match status" value="1"/>
</dbReference>
<comment type="similarity">
    <text evidence="2">In the central section; belongs to the 3-hydroxyacyl-CoA dehydrogenase family.</text>
</comment>
<name>A0A1M6HIE0_9BACT</name>
<evidence type="ECO:0000313" key="16">
    <source>
        <dbReference type="EMBL" id="SHJ21899.1"/>
    </source>
</evidence>
<comment type="similarity">
    <text evidence="3">In the N-terminal section; belongs to the enoyl-CoA hydratase/isomerase family.</text>
</comment>
<dbReference type="Gene3D" id="3.90.226.10">
    <property type="entry name" value="2-enoyl-CoA Hydratase, Chain A, domain 1"/>
    <property type="match status" value="1"/>
</dbReference>
<evidence type="ECO:0000256" key="3">
    <source>
        <dbReference type="ARBA" id="ARBA00008750"/>
    </source>
</evidence>
<dbReference type="PROSITE" id="PS00067">
    <property type="entry name" value="3HCDH"/>
    <property type="match status" value="1"/>
</dbReference>
<dbReference type="GO" id="GO:0006635">
    <property type="term" value="P:fatty acid beta-oxidation"/>
    <property type="evidence" value="ECO:0007669"/>
    <property type="project" value="UniProtKB-UniPathway"/>
</dbReference>
<evidence type="ECO:0000256" key="1">
    <source>
        <dbReference type="ARBA" id="ARBA00005005"/>
    </source>
</evidence>
<evidence type="ECO:0000256" key="6">
    <source>
        <dbReference type="ARBA" id="ARBA00022963"/>
    </source>
</evidence>
<keyword evidence="11" id="KW-0511">Multifunctional enzyme</keyword>
<keyword evidence="5" id="KW-0276">Fatty acid metabolism</keyword>